<dbReference type="PANTHER" id="PTHR43283">
    <property type="entry name" value="BETA-LACTAMASE-RELATED"/>
    <property type="match status" value="1"/>
</dbReference>
<organism evidence="2 3">
    <name type="scientific">Brevundimonas abyssalis TAR-001</name>
    <dbReference type="NCBI Taxonomy" id="1391729"/>
    <lineage>
        <taxon>Bacteria</taxon>
        <taxon>Pseudomonadati</taxon>
        <taxon>Pseudomonadota</taxon>
        <taxon>Alphaproteobacteria</taxon>
        <taxon>Caulobacterales</taxon>
        <taxon>Caulobacteraceae</taxon>
        <taxon>Brevundimonas</taxon>
    </lineage>
</organism>
<dbReference type="Proteomes" id="UP000016569">
    <property type="component" value="Unassembled WGS sequence"/>
</dbReference>
<dbReference type="AlphaFoldDB" id="A0A8E0KHV2"/>
<dbReference type="Pfam" id="PF00144">
    <property type="entry name" value="Beta-lactamase"/>
    <property type="match status" value="1"/>
</dbReference>
<protein>
    <submittedName>
        <fullName evidence="2">Beta-lactamase class C and other penicillin binding proteins</fullName>
    </submittedName>
</protein>
<dbReference type="RefSeq" id="WP_021696559.1">
    <property type="nucleotide sequence ID" value="NZ_BATC01000007.1"/>
</dbReference>
<feature type="domain" description="Beta-lactamase-related" evidence="1">
    <location>
        <begin position="34"/>
        <end position="376"/>
    </location>
</feature>
<evidence type="ECO:0000313" key="2">
    <source>
        <dbReference type="EMBL" id="GAD58463.1"/>
    </source>
</evidence>
<dbReference type="Gene3D" id="3.40.710.10">
    <property type="entry name" value="DD-peptidase/beta-lactamase superfamily"/>
    <property type="match status" value="1"/>
</dbReference>
<reference evidence="3" key="1">
    <citation type="journal article" date="2013" name="Genome Announc.">
        <title>Draft Genome Sequence of the Dimorphic Prosthecate Bacterium Brevundimonas abyssalis TAR-001T.</title>
        <authorList>
            <person name="Tsubouchi T."/>
            <person name="Nishi S."/>
            <person name="Usui K."/>
            <person name="Shimane Y."/>
            <person name="Takaki Y."/>
            <person name="Maruyama T."/>
            <person name="Hatada Y."/>
        </authorList>
    </citation>
    <scope>NUCLEOTIDE SEQUENCE [LARGE SCALE GENOMIC DNA]</scope>
    <source>
        <strain evidence="3">TAR-001</strain>
    </source>
</reference>
<evidence type="ECO:0000313" key="3">
    <source>
        <dbReference type="Proteomes" id="UP000016569"/>
    </source>
</evidence>
<evidence type="ECO:0000259" key="1">
    <source>
        <dbReference type="Pfam" id="PF00144"/>
    </source>
</evidence>
<dbReference type="OrthoDB" id="9808046at2"/>
<dbReference type="EMBL" id="BATC01000007">
    <property type="protein sequence ID" value="GAD58463.1"/>
    <property type="molecule type" value="Genomic_DNA"/>
</dbReference>
<keyword evidence="3" id="KW-1185">Reference proteome</keyword>
<dbReference type="InterPro" id="IPR001466">
    <property type="entry name" value="Beta-lactam-related"/>
</dbReference>
<dbReference type="SUPFAM" id="SSF56601">
    <property type="entry name" value="beta-lactamase/transpeptidase-like"/>
    <property type="match status" value="1"/>
</dbReference>
<gene>
    <name evidence="2" type="ORF">MBEBAB_0713</name>
</gene>
<dbReference type="PANTHER" id="PTHR43283:SF3">
    <property type="entry name" value="BETA-LACTAMASE FAMILY PROTEIN (AFU_ORTHOLOGUE AFUA_5G07500)"/>
    <property type="match status" value="1"/>
</dbReference>
<comment type="caution">
    <text evidence="2">The sequence shown here is derived from an EMBL/GenBank/DDBJ whole genome shotgun (WGS) entry which is preliminary data.</text>
</comment>
<proteinExistence type="predicted"/>
<dbReference type="InterPro" id="IPR050789">
    <property type="entry name" value="Diverse_Enzym_Activities"/>
</dbReference>
<sequence>MIDRRTLMISGAAFAGLAAGPVRSSDALDPVVARLRGFVEQGELPFASLRVAQRGRVLAEAHISGVETIGPESLYRIYSMTKPVAAAGAVLLIEDGALTLDTPVAGIVPEFADLQVLGEGDARIPARVMTVGHLLTHTCGLANSWGDARVAPLYRQAGLTAAAWMYDPEIGGLAGFARRLGQLPLEHQPGADWLYGYGLDIAGLVIERISGERLGDFLKRRIFDPLGMADTGFFVPEDRADRLAGLYTAGEGGLNRVRSGAERTPLRRPLADSGSGALVSTLSDYGRFADMLANGGAVDGARVMSADSARLMMTPWGPQDHVEPRLRQFYGGRLDGRMGQALGGVTRLDDGSGPGSTGEYAWGGAAGTGFWLRRASGYR</sequence>
<accession>A0A8E0KHV2</accession>
<dbReference type="InterPro" id="IPR012338">
    <property type="entry name" value="Beta-lactam/transpept-like"/>
</dbReference>
<name>A0A8E0KHV2_9CAUL</name>